<reference evidence="1" key="1">
    <citation type="submission" date="2018-04" db="EMBL/GenBank/DDBJ databases">
        <authorList>
            <person name="Go L.Y."/>
            <person name="Mitchell J.A."/>
        </authorList>
    </citation>
    <scope>NUCLEOTIDE SEQUENCE</scope>
    <source>
        <tissue evidence="1">Whole organism</tissue>
    </source>
</reference>
<proteinExistence type="predicted"/>
<protein>
    <submittedName>
        <fullName evidence="2">CSON003923 protein</fullName>
    </submittedName>
</protein>
<organism evidence="2">
    <name type="scientific">Culicoides sonorensis</name>
    <name type="common">Biting midge</name>
    <dbReference type="NCBI Taxonomy" id="179676"/>
    <lineage>
        <taxon>Eukaryota</taxon>
        <taxon>Metazoa</taxon>
        <taxon>Ecdysozoa</taxon>
        <taxon>Arthropoda</taxon>
        <taxon>Hexapoda</taxon>
        <taxon>Insecta</taxon>
        <taxon>Pterygota</taxon>
        <taxon>Neoptera</taxon>
        <taxon>Endopterygota</taxon>
        <taxon>Diptera</taxon>
        <taxon>Nematocera</taxon>
        <taxon>Chironomoidea</taxon>
        <taxon>Ceratopogonidae</taxon>
        <taxon>Ceratopogoninae</taxon>
        <taxon>Culicoides</taxon>
        <taxon>Monoculicoides</taxon>
    </lineage>
</organism>
<name>A0A336M519_CULSO</name>
<reference evidence="2" key="2">
    <citation type="submission" date="2018-07" db="EMBL/GenBank/DDBJ databases">
        <authorList>
            <person name="Quirk P.G."/>
            <person name="Krulwich T.A."/>
        </authorList>
    </citation>
    <scope>NUCLEOTIDE SEQUENCE</scope>
</reference>
<dbReference type="EMBL" id="UFQT01000174">
    <property type="protein sequence ID" value="SSX21118.1"/>
    <property type="molecule type" value="Genomic_DNA"/>
</dbReference>
<dbReference type="VEuPathDB" id="VectorBase:CSON003923"/>
<sequence length="195" mass="21693">MEILLINFKSNYLKLNGFLFYFTQAFSNLANFATPVIASSPSISANLRLFSVSLHDLYLAKHILLNSFIFSDGNSAFSASVFCLNHSKNVNSGFPFFSFFSIEVSIDSFVFVSFVDCVSDGGGVLYPNAIRDFSNSRSHNGNSILYDPTRGRGIRSLTLTIKKVSETPFVCSGPFQIGNQQPDLCRYNFIIPRES</sequence>
<evidence type="ECO:0000313" key="2">
    <source>
        <dbReference type="EMBL" id="SSX21118.1"/>
    </source>
</evidence>
<dbReference type="AlphaFoldDB" id="A0A336M519"/>
<accession>A0A336M519</accession>
<gene>
    <name evidence="2" type="primary">CSON003923</name>
</gene>
<dbReference type="EMBL" id="UFQS01000174">
    <property type="protein sequence ID" value="SSX00738.1"/>
    <property type="molecule type" value="Genomic_DNA"/>
</dbReference>
<evidence type="ECO:0000313" key="1">
    <source>
        <dbReference type="EMBL" id="SSX00738.1"/>
    </source>
</evidence>